<dbReference type="InterPro" id="IPR053182">
    <property type="entry name" value="YobU-like_regulator"/>
</dbReference>
<dbReference type="InterPro" id="IPR011256">
    <property type="entry name" value="Reg_factor_effector_dom_sf"/>
</dbReference>
<dbReference type="Gene3D" id="3.20.80.10">
    <property type="entry name" value="Regulatory factor, effector binding domain"/>
    <property type="match status" value="1"/>
</dbReference>
<comment type="caution">
    <text evidence="2">The sequence shown here is derived from an EMBL/GenBank/DDBJ whole genome shotgun (WGS) entry which is preliminary data.</text>
</comment>
<dbReference type="PANTHER" id="PTHR36444:SF2">
    <property type="entry name" value="TRANSCRIPTIONAL REGULATOR PROTEIN YOBU-RELATED"/>
    <property type="match status" value="1"/>
</dbReference>
<protein>
    <recommendedName>
        <fullName evidence="1">AraC effector-binding domain-containing protein</fullName>
    </recommendedName>
</protein>
<dbReference type="Proteomes" id="UP000234950">
    <property type="component" value="Unassembled WGS sequence"/>
</dbReference>
<gene>
    <name evidence="2" type="ORF">CVD27_05995</name>
</gene>
<evidence type="ECO:0000313" key="2">
    <source>
        <dbReference type="EMBL" id="PLS07229.1"/>
    </source>
</evidence>
<organism evidence="2 3">
    <name type="scientific">Neobacillus cucumis</name>
    <dbReference type="NCBI Taxonomy" id="1740721"/>
    <lineage>
        <taxon>Bacteria</taxon>
        <taxon>Bacillati</taxon>
        <taxon>Bacillota</taxon>
        <taxon>Bacilli</taxon>
        <taxon>Bacillales</taxon>
        <taxon>Bacillaceae</taxon>
        <taxon>Neobacillus</taxon>
    </lineage>
</organism>
<evidence type="ECO:0000313" key="3">
    <source>
        <dbReference type="Proteomes" id="UP000234950"/>
    </source>
</evidence>
<dbReference type="OrthoDB" id="2734147at2"/>
<dbReference type="AlphaFoldDB" id="A0A2N5HNY7"/>
<dbReference type="SUPFAM" id="SSF55136">
    <property type="entry name" value="Probable bacterial effector-binding domain"/>
    <property type="match status" value="1"/>
</dbReference>
<dbReference type="InterPro" id="IPR029442">
    <property type="entry name" value="GyrI-like"/>
</dbReference>
<proteinExistence type="predicted"/>
<feature type="domain" description="AraC effector-binding" evidence="1">
    <location>
        <begin position="9"/>
        <end position="160"/>
    </location>
</feature>
<keyword evidence="3" id="KW-1185">Reference proteome</keyword>
<evidence type="ECO:0000259" key="1">
    <source>
        <dbReference type="SMART" id="SM00871"/>
    </source>
</evidence>
<dbReference type="InterPro" id="IPR010499">
    <property type="entry name" value="AraC_E-bd"/>
</dbReference>
<accession>A0A2N5HNY7</accession>
<dbReference type="Pfam" id="PF06445">
    <property type="entry name" value="GyrI-like"/>
    <property type="match status" value="1"/>
</dbReference>
<name>A0A2N5HNY7_9BACI</name>
<dbReference type="SMART" id="SM00871">
    <property type="entry name" value="AraC_E_bind"/>
    <property type="match status" value="1"/>
</dbReference>
<dbReference type="PANTHER" id="PTHR36444">
    <property type="entry name" value="TRANSCRIPTIONAL REGULATOR PROTEIN YOBU-RELATED"/>
    <property type="match status" value="1"/>
</dbReference>
<dbReference type="EMBL" id="PGVE01000028">
    <property type="protein sequence ID" value="PLS07229.1"/>
    <property type="molecule type" value="Genomic_DNA"/>
</dbReference>
<sequence length="164" mass="19169">MEQKGGLKMSVKVIEKEEIKVVGLPWTGTYGEAKTLPSLFNKMEERLEEVACLTNEPVVIAPFHSRETEFTYYVTKPVQKIEDVPEGMVGFTIPRKNYVVTTHKGRLEEVENTYHQLFTWMKEYGYEQDHHALGLEIFKEEHKQQNVSGDLHFEIYLPVRSYKE</sequence>
<reference evidence="2 3" key="1">
    <citation type="submission" date="2017-11" db="EMBL/GenBank/DDBJ databases">
        <title>Comparitive Functional Genomics of Dry Heat Resistant strains isolated from the Viking Spacecraft.</title>
        <authorList>
            <person name="Seuylemezian A."/>
            <person name="Cooper K."/>
            <person name="Vaishampayan P."/>
        </authorList>
    </citation>
    <scope>NUCLEOTIDE SEQUENCE [LARGE SCALE GENOMIC DNA]</scope>
    <source>
        <strain evidence="2 3">V32-6</strain>
    </source>
</reference>